<keyword evidence="2" id="KW-1185">Reference proteome</keyword>
<protein>
    <submittedName>
        <fullName evidence="1">Uncharacterized protein</fullName>
    </submittedName>
</protein>
<comment type="caution">
    <text evidence="1">The sequence shown here is derived from an EMBL/GenBank/DDBJ whole genome shotgun (WGS) entry which is preliminary data.</text>
</comment>
<reference evidence="1 2" key="1">
    <citation type="submission" date="2024-09" db="EMBL/GenBank/DDBJ databases">
        <authorList>
            <person name="Lee S.D."/>
        </authorList>
    </citation>
    <scope>NUCLEOTIDE SEQUENCE [LARGE SCALE GENOMIC DNA]</scope>
    <source>
        <strain evidence="1 2">N1-1</strain>
    </source>
</reference>
<gene>
    <name evidence="1" type="ORF">ACEZDG_29275</name>
</gene>
<evidence type="ECO:0000313" key="2">
    <source>
        <dbReference type="Proteomes" id="UP001592582"/>
    </source>
</evidence>
<organism evidence="1 2">
    <name type="scientific">Streptacidiphilus alkalitolerans</name>
    <dbReference type="NCBI Taxonomy" id="3342712"/>
    <lineage>
        <taxon>Bacteria</taxon>
        <taxon>Bacillati</taxon>
        <taxon>Actinomycetota</taxon>
        <taxon>Actinomycetes</taxon>
        <taxon>Kitasatosporales</taxon>
        <taxon>Streptomycetaceae</taxon>
        <taxon>Streptacidiphilus</taxon>
    </lineage>
</organism>
<dbReference type="Proteomes" id="UP001592582">
    <property type="component" value="Unassembled WGS sequence"/>
</dbReference>
<sequence>MAIDIMNNELEQFQRAWLKSATPAQILIAQADGLLDEILKPSAPPVEPANPSGGAAQLHRAQLAGMDSAAIMEAVKAGTLSDVLAGREPQAPEE</sequence>
<dbReference type="EMBL" id="JBHEZX010000016">
    <property type="protein sequence ID" value="MFC1413363.1"/>
    <property type="molecule type" value="Genomic_DNA"/>
</dbReference>
<proteinExistence type="predicted"/>
<evidence type="ECO:0000313" key="1">
    <source>
        <dbReference type="EMBL" id="MFC1413363.1"/>
    </source>
</evidence>
<name>A0ABV6VI34_9ACTN</name>
<accession>A0ABV6VI34</accession>